<sequence>MIRKWQSQISSLVMKPLARVIYQIKHDYENPIIPSKKIAIQLLNKLSSKQFYQRGLVPNYDSIYNRSIIKIQNIFHKDGFTSESYISKYSQRFKNKFIRKAQTISLNQTKLC</sequence>
<organism evidence="1 2">
    <name type="scientific">Halteria grandinella</name>
    <dbReference type="NCBI Taxonomy" id="5974"/>
    <lineage>
        <taxon>Eukaryota</taxon>
        <taxon>Sar</taxon>
        <taxon>Alveolata</taxon>
        <taxon>Ciliophora</taxon>
        <taxon>Intramacronucleata</taxon>
        <taxon>Spirotrichea</taxon>
        <taxon>Stichotrichia</taxon>
        <taxon>Sporadotrichida</taxon>
        <taxon>Halteriidae</taxon>
        <taxon>Halteria</taxon>
    </lineage>
</organism>
<dbReference type="Proteomes" id="UP000785679">
    <property type="component" value="Unassembled WGS sequence"/>
</dbReference>
<gene>
    <name evidence="1" type="ORF">FGO68_gene14053</name>
</gene>
<evidence type="ECO:0000313" key="1">
    <source>
        <dbReference type="EMBL" id="TNV77850.1"/>
    </source>
</evidence>
<evidence type="ECO:0000313" key="2">
    <source>
        <dbReference type="Proteomes" id="UP000785679"/>
    </source>
</evidence>
<protein>
    <submittedName>
        <fullName evidence="1">Uncharacterized protein</fullName>
    </submittedName>
</protein>
<reference evidence="1" key="1">
    <citation type="submission" date="2019-06" db="EMBL/GenBank/DDBJ databases">
        <authorList>
            <person name="Zheng W."/>
        </authorList>
    </citation>
    <scope>NUCLEOTIDE SEQUENCE</scope>
    <source>
        <strain evidence="1">QDHG01</strain>
    </source>
</reference>
<proteinExistence type="predicted"/>
<keyword evidence="2" id="KW-1185">Reference proteome</keyword>
<name>A0A8J8NNS0_HALGN</name>
<accession>A0A8J8NNS0</accession>
<dbReference type="EMBL" id="RRYP01011261">
    <property type="protein sequence ID" value="TNV77850.1"/>
    <property type="molecule type" value="Genomic_DNA"/>
</dbReference>
<dbReference type="AlphaFoldDB" id="A0A8J8NNS0"/>
<comment type="caution">
    <text evidence="1">The sequence shown here is derived from an EMBL/GenBank/DDBJ whole genome shotgun (WGS) entry which is preliminary data.</text>
</comment>